<feature type="compositionally biased region" description="Basic and acidic residues" evidence="1">
    <location>
        <begin position="1"/>
        <end position="10"/>
    </location>
</feature>
<feature type="non-terminal residue" evidence="2">
    <location>
        <position position="191"/>
    </location>
</feature>
<feature type="compositionally biased region" description="Basic and acidic residues" evidence="1">
    <location>
        <begin position="70"/>
        <end position="82"/>
    </location>
</feature>
<proteinExistence type="predicted"/>
<sequence>DRPRVTDRSRALPRAAPPPRRCGAQLRRRPGGSPRGLHRARIRRAPGGRGRAGRRRDRHALPQLPNARGAGRERLHRRDPGRARRGGRQPRARALGLSDQMAAQLRRVPRHQARGRDRPRPRLRGLPGVPRGAVGGRDAIAAACSGQRRCAHGHRRRHRALHHGRGRDELRLRGAAPENAGCAVRWPTRPL</sequence>
<accession>A0A6J4R174</accession>
<evidence type="ECO:0000313" key="2">
    <source>
        <dbReference type="EMBL" id="CAA9454114.1"/>
    </source>
</evidence>
<name>A0A6J4R174_9ACTN</name>
<protein>
    <submittedName>
        <fullName evidence="2">Uncharacterized protein</fullName>
    </submittedName>
</protein>
<feature type="region of interest" description="Disordered" evidence="1">
    <location>
        <begin position="108"/>
        <end position="134"/>
    </location>
</feature>
<reference evidence="2" key="1">
    <citation type="submission" date="2020-02" db="EMBL/GenBank/DDBJ databases">
        <authorList>
            <person name="Meier V. D."/>
        </authorList>
    </citation>
    <scope>NUCLEOTIDE SEQUENCE</scope>
    <source>
        <strain evidence="2">AVDCRST_MAG02</strain>
    </source>
</reference>
<evidence type="ECO:0000256" key="1">
    <source>
        <dbReference type="SAM" id="MobiDB-lite"/>
    </source>
</evidence>
<gene>
    <name evidence="2" type="ORF">AVDCRST_MAG02-1310</name>
</gene>
<dbReference type="EMBL" id="CADCVH010000043">
    <property type="protein sequence ID" value="CAA9454114.1"/>
    <property type="molecule type" value="Genomic_DNA"/>
</dbReference>
<feature type="region of interest" description="Disordered" evidence="1">
    <location>
        <begin position="1"/>
        <end position="95"/>
    </location>
</feature>
<feature type="non-terminal residue" evidence="2">
    <location>
        <position position="1"/>
    </location>
</feature>
<feature type="compositionally biased region" description="Basic residues" evidence="1">
    <location>
        <begin position="26"/>
        <end position="58"/>
    </location>
</feature>
<dbReference type="AlphaFoldDB" id="A0A6J4R174"/>
<organism evidence="2">
    <name type="scientific">uncultured Rubrobacteraceae bacterium</name>
    <dbReference type="NCBI Taxonomy" id="349277"/>
    <lineage>
        <taxon>Bacteria</taxon>
        <taxon>Bacillati</taxon>
        <taxon>Actinomycetota</taxon>
        <taxon>Rubrobacteria</taxon>
        <taxon>Rubrobacterales</taxon>
        <taxon>Rubrobacteraceae</taxon>
        <taxon>environmental samples</taxon>
    </lineage>
</organism>